<reference evidence="1" key="1">
    <citation type="journal article" date="2020" name="bioRxiv">
        <title>Chromosome-level reference genome of the European wasp spider Argiope bruennichi: a resource for studies on range expansion and evolutionary adaptation.</title>
        <authorList>
            <person name="Sheffer M.M."/>
            <person name="Hoppe A."/>
            <person name="Krehenwinkel H."/>
            <person name="Uhl G."/>
            <person name="Kuss A.W."/>
            <person name="Jensen L."/>
            <person name="Jensen C."/>
            <person name="Gillespie R.G."/>
            <person name="Hoff K.J."/>
            <person name="Prost S."/>
        </authorList>
    </citation>
    <scope>NUCLEOTIDE SEQUENCE</scope>
</reference>
<accession>A0A8T0ERY7</accession>
<protein>
    <submittedName>
        <fullName evidence="1">Uncharacterized protein</fullName>
    </submittedName>
</protein>
<dbReference type="EMBL" id="JABXBU010002072">
    <property type="protein sequence ID" value="KAF8778610.1"/>
    <property type="molecule type" value="Genomic_DNA"/>
</dbReference>
<organism evidence="1 2">
    <name type="scientific">Argiope bruennichi</name>
    <name type="common">Wasp spider</name>
    <name type="synonym">Aranea bruennichi</name>
    <dbReference type="NCBI Taxonomy" id="94029"/>
    <lineage>
        <taxon>Eukaryota</taxon>
        <taxon>Metazoa</taxon>
        <taxon>Ecdysozoa</taxon>
        <taxon>Arthropoda</taxon>
        <taxon>Chelicerata</taxon>
        <taxon>Arachnida</taxon>
        <taxon>Araneae</taxon>
        <taxon>Araneomorphae</taxon>
        <taxon>Entelegynae</taxon>
        <taxon>Araneoidea</taxon>
        <taxon>Araneidae</taxon>
        <taxon>Argiope</taxon>
    </lineage>
</organism>
<reference evidence="1" key="2">
    <citation type="submission" date="2020-06" db="EMBL/GenBank/DDBJ databases">
        <authorList>
            <person name="Sheffer M."/>
        </authorList>
    </citation>
    <scope>NUCLEOTIDE SEQUENCE</scope>
</reference>
<evidence type="ECO:0000313" key="1">
    <source>
        <dbReference type="EMBL" id="KAF8778610.1"/>
    </source>
</evidence>
<dbReference type="Proteomes" id="UP000807504">
    <property type="component" value="Unassembled WGS sequence"/>
</dbReference>
<evidence type="ECO:0000313" key="2">
    <source>
        <dbReference type="Proteomes" id="UP000807504"/>
    </source>
</evidence>
<name>A0A8T0ERY7_ARGBR</name>
<gene>
    <name evidence="1" type="ORF">HNY73_015313</name>
</gene>
<proteinExistence type="predicted"/>
<keyword evidence="2" id="KW-1185">Reference proteome</keyword>
<comment type="caution">
    <text evidence="1">The sequence shown here is derived from an EMBL/GenBank/DDBJ whole genome shotgun (WGS) entry which is preliminary data.</text>
</comment>
<sequence>MLVQQTNIPRQVYYSATHRKEGGVDESFCYMDSEKSVIALPSQGLYVGREEGPKQCVLVIESTAALLCPQTEHSCPTFVSCQRA</sequence>
<dbReference type="AlphaFoldDB" id="A0A8T0ERY7"/>